<reference evidence="3" key="1">
    <citation type="journal article" date="2019" name="Int. J. Syst. Evol. Microbiol.">
        <title>The Global Catalogue of Microorganisms (GCM) 10K type strain sequencing project: providing services to taxonomists for standard genome sequencing and annotation.</title>
        <authorList>
            <consortium name="The Broad Institute Genomics Platform"/>
            <consortium name="The Broad Institute Genome Sequencing Center for Infectious Disease"/>
            <person name="Wu L."/>
            <person name="Ma J."/>
        </authorList>
    </citation>
    <scope>NUCLEOTIDE SEQUENCE [LARGE SCALE GENOMIC DNA]</scope>
    <source>
        <strain evidence="3">CGMCC 4.7643</strain>
    </source>
</reference>
<keyword evidence="3" id="KW-1185">Reference proteome</keyword>
<keyword evidence="1" id="KW-0472">Membrane</keyword>
<keyword evidence="1" id="KW-0812">Transmembrane</keyword>
<accession>A0ABW5GU29</accession>
<name>A0ABW5GU29_9PSEU</name>
<proteinExistence type="predicted"/>
<evidence type="ECO:0000256" key="1">
    <source>
        <dbReference type="SAM" id="Phobius"/>
    </source>
</evidence>
<evidence type="ECO:0000313" key="2">
    <source>
        <dbReference type="EMBL" id="MFD2464316.1"/>
    </source>
</evidence>
<dbReference type="RefSeq" id="WP_345404994.1">
    <property type="nucleotide sequence ID" value="NZ_BAABHG010000017.1"/>
</dbReference>
<gene>
    <name evidence="2" type="ORF">ACFSYJ_37260</name>
</gene>
<dbReference type="Proteomes" id="UP001597419">
    <property type="component" value="Unassembled WGS sequence"/>
</dbReference>
<sequence>MNATLYSYLLTAVLASLLTLLPTVWYFRRKQREADQRLAKQLRAASCGRCNRP</sequence>
<organism evidence="2 3">
    <name type="scientific">Amycolatopsis samaneae</name>
    <dbReference type="NCBI Taxonomy" id="664691"/>
    <lineage>
        <taxon>Bacteria</taxon>
        <taxon>Bacillati</taxon>
        <taxon>Actinomycetota</taxon>
        <taxon>Actinomycetes</taxon>
        <taxon>Pseudonocardiales</taxon>
        <taxon>Pseudonocardiaceae</taxon>
        <taxon>Amycolatopsis</taxon>
    </lineage>
</organism>
<dbReference type="EMBL" id="JBHUKU010000025">
    <property type="protein sequence ID" value="MFD2464316.1"/>
    <property type="molecule type" value="Genomic_DNA"/>
</dbReference>
<keyword evidence="1" id="KW-1133">Transmembrane helix</keyword>
<comment type="caution">
    <text evidence="2">The sequence shown here is derived from an EMBL/GenBank/DDBJ whole genome shotgun (WGS) entry which is preliminary data.</text>
</comment>
<evidence type="ECO:0000313" key="3">
    <source>
        <dbReference type="Proteomes" id="UP001597419"/>
    </source>
</evidence>
<feature type="transmembrane region" description="Helical" evidence="1">
    <location>
        <begin position="6"/>
        <end position="27"/>
    </location>
</feature>
<protein>
    <submittedName>
        <fullName evidence="2">Uncharacterized protein</fullName>
    </submittedName>
</protein>